<feature type="compositionally biased region" description="Basic and acidic residues" evidence="1">
    <location>
        <begin position="243"/>
        <end position="258"/>
    </location>
</feature>
<accession>A0A8B8RZR7</accession>
<feature type="compositionally biased region" description="Polar residues" evidence="1">
    <location>
        <begin position="377"/>
        <end position="387"/>
    </location>
</feature>
<feature type="compositionally biased region" description="Pro residues" evidence="1">
    <location>
        <begin position="106"/>
        <end position="120"/>
    </location>
</feature>
<dbReference type="KEGG" id="cfr:116659724"/>
<dbReference type="AlphaFoldDB" id="A0A8B8RZR7"/>
<dbReference type="Proteomes" id="UP000694856">
    <property type="component" value="Chromosome 25"/>
</dbReference>
<reference evidence="3" key="1">
    <citation type="submission" date="2025-08" db="UniProtKB">
        <authorList>
            <consortium name="RefSeq"/>
        </authorList>
    </citation>
    <scope>IDENTIFICATION</scope>
    <source>
        <tissue evidence="3">Ear skin</tissue>
    </source>
</reference>
<proteinExistence type="predicted"/>
<keyword evidence="2" id="KW-1185">Reference proteome</keyword>
<dbReference type="RefSeq" id="XP_032323438.1">
    <property type="nucleotide sequence ID" value="XM_032467547.1"/>
</dbReference>
<evidence type="ECO:0000313" key="3">
    <source>
        <dbReference type="RefSeq" id="XP_032323438.1"/>
    </source>
</evidence>
<organism evidence="2 3">
    <name type="scientific">Camelus ferus</name>
    <name type="common">Wild bactrian camel</name>
    <name type="synonym">Camelus bactrianus ferus</name>
    <dbReference type="NCBI Taxonomy" id="419612"/>
    <lineage>
        <taxon>Eukaryota</taxon>
        <taxon>Metazoa</taxon>
        <taxon>Chordata</taxon>
        <taxon>Craniata</taxon>
        <taxon>Vertebrata</taxon>
        <taxon>Euteleostomi</taxon>
        <taxon>Mammalia</taxon>
        <taxon>Eutheria</taxon>
        <taxon>Laurasiatheria</taxon>
        <taxon>Artiodactyla</taxon>
        <taxon>Tylopoda</taxon>
        <taxon>Camelidae</taxon>
        <taxon>Camelus</taxon>
    </lineage>
</organism>
<sequence length="426" mass="43950">MESSSLHFIPILALSKPLAEGDNHAGFHAGPRVSSDRHTGRRTQTPEGKSGVRPRLARRPSPAGPAPPRAAISPGPGSLTGTLRAVSAGGAVRRAEPAPKHHVTAPPAPARNARPPPPVPSGLALRASQWPPEPWTRRGRRAPGDYKSQSAPRGRRQRSETAAGWARKLAPGGRSLWCPGSRPLCGPEGPGERAVPASRAGPSPSRRLPGPTLSARPRLRPDRVSRVGAAEPGPGSGRAGPGSRREDSGGLHAQEPKGRRPGLRSPVPRGPYALVLACGGVDAVVTTQQSVSSAAGCASGDRSPGQTPPESGAIGYEDAPATPHPQPASGCGGKEGKVKNTSYETTTCRACFPPTQCGLECGHSVPEQLRVEPTLCPSYTTDSSSQEKPAPASSPGADTIPSCVTLTSDTFSRHVLQSSNGGDKGR</sequence>
<gene>
    <name evidence="3" type="primary">LOC116659724</name>
</gene>
<feature type="region of interest" description="Disordered" evidence="1">
    <location>
        <begin position="19"/>
        <end position="268"/>
    </location>
</feature>
<feature type="region of interest" description="Disordered" evidence="1">
    <location>
        <begin position="374"/>
        <end position="404"/>
    </location>
</feature>
<dbReference type="GeneID" id="116659724"/>
<evidence type="ECO:0000313" key="2">
    <source>
        <dbReference type="Proteomes" id="UP000694856"/>
    </source>
</evidence>
<protein>
    <submittedName>
        <fullName evidence="3">Basic proline-rich protein-like</fullName>
    </submittedName>
</protein>
<feature type="region of interest" description="Disordered" evidence="1">
    <location>
        <begin position="293"/>
        <end position="337"/>
    </location>
</feature>
<evidence type="ECO:0000256" key="1">
    <source>
        <dbReference type="SAM" id="MobiDB-lite"/>
    </source>
</evidence>
<name>A0A8B8RZR7_CAMFR</name>